<sequence length="554" mass="57234">MRFLKYAAAALAAAAVMPAPASAGTHWVTTWGASTQPDSRRTLTELTIRQVVHISVGGERVRLRISNAFGGYAPTGDNALRVGSVYVGRQVGTTAGVVPETQTRVTFGGRPGVRVAAGSDVVSDPIPLAVADGENLAVSIYVPGTTPNASYHSGARQRSYMTPANGGDRSAQADATGFTSITNSWWFLDAVSVETSDQVGAVVALGDSITEGANSTANTNRRWPDLLAARLNAVGNRVGVRGVVNEGISGNAVTKDFNCCGGNPSGLSRLDRDVLSHDGVTAVIVALGINDIGNYPNETVDVADITDGLRQIADRLHRADKQVLMATLTPFAVATLPGYYSLEKDAKRMAVNAFIRNAPYWDGIVDFERALADPADPLRMLPAYDSGDHLHPNDAGMQALADAVTWLDDPSLPIDAPATTVGGTVPATLALTLGPAPSLGALIPGVANEYRAPLTATATSTAADARLTVHDPSPVAPGRLVNGAFALAAPLRVAAENGPSAPVGAAPTTLATYAGPVTADPVELTFTQAVGATEPLRTGTYAKALVMTLSTTSP</sequence>
<dbReference type="EMBL" id="RBIL01000002">
    <property type="protein sequence ID" value="RKQ87240.1"/>
    <property type="molecule type" value="Genomic_DNA"/>
</dbReference>
<evidence type="ECO:0000313" key="4">
    <source>
        <dbReference type="Proteomes" id="UP000278962"/>
    </source>
</evidence>
<gene>
    <name evidence="3" type="ORF">C8N24_5261</name>
</gene>
<keyword evidence="1" id="KW-0732">Signal</keyword>
<dbReference type="InterPro" id="IPR013830">
    <property type="entry name" value="SGNH_hydro"/>
</dbReference>
<dbReference type="AlphaFoldDB" id="A0A660L6P9"/>
<dbReference type="InterPro" id="IPR036514">
    <property type="entry name" value="SGNH_hydro_sf"/>
</dbReference>
<dbReference type="SUPFAM" id="SSF52266">
    <property type="entry name" value="SGNH hydrolase"/>
    <property type="match status" value="1"/>
</dbReference>
<proteinExistence type="predicted"/>
<comment type="caution">
    <text evidence="3">The sequence shown here is derived from an EMBL/GenBank/DDBJ whole genome shotgun (WGS) entry which is preliminary data.</text>
</comment>
<reference evidence="3 4" key="1">
    <citation type="submission" date="2018-10" db="EMBL/GenBank/DDBJ databases">
        <title>Genomic Encyclopedia of Archaeal and Bacterial Type Strains, Phase II (KMG-II): from individual species to whole genera.</title>
        <authorList>
            <person name="Goeker M."/>
        </authorList>
    </citation>
    <scope>NUCLEOTIDE SEQUENCE [LARGE SCALE GENOMIC DNA]</scope>
    <source>
        <strain evidence="3 4">DSM 14954</strain>
    </source>
</reference>
<dbReference type="Gene3D" id="3.40.50.1110">
    <property type="entry name" value="SGNH hydrolase"/>
    <property type="match status" value="1"/>
</dbReference>
<dbReference type="OrthoDB" id="1828825at2"/>
<feature type="domain" description="SGNH hydrolase-type esterase" evidence="2">
    <location>
        <begin position="204"/>
        <end position="399"/>
    </location>
</feature>
<dbReference type="PANTHER" id="PTHR43784:SF2">
    <property type="entry name" value="GDSL-LIKE LIPASE_ACYLHYDROLASE, PUTATIVE (AFU_ORTHOLOGUE AFUA_2G00820)-RELATED"/>
    <property type="match status" value="1"/>
</dbReference>
<dbReference type="RefSeq" id="WP_121255623.1">
    <property type="nucleotide sequence ID" value="NZ_RBIL01000002.1"/>
</dbReference>
<dbReference type="Proteomes" id="UP000278962">
    <property type="component" value="Unassembled WGS sequence"/>
</dbReference>
<organism evidence="3 4">
    <name type="scientific">Solirubrobacter pauli</name>
    <dbReference type="NCBI Taxonomy" id="166793"/>
    <lineage>
        <taxon>Bacteria</taxon>
        <taxon>Bacillati</taxon>
        <taxon>Actinomycetota</taxon>
        <taxon>Thermoleophilia</taxon>
        <taxon>Solirubrobacterales</taxon>
        <taxon>Solirubrobacteraceae</taxon>
        <taxon>Solirubrobacter</taxon>
    </lineage>
</organism>
<evidence type="ECO:0000256" key="1">
    <source>
        <dbReference type="SAM" id="SignalP"/>
    </source>
</evidence>
<feature type="signal peptide" evidence="1">
    <location>
        <begin position="1"/>
        <end position="23"/>
    </location>
</feature>
<name>A0A660L6P9_9ACTN</name>
<evidence type="ECO:0000259" key="2">
    <source>
        <dbReference type="Pfam" id="PF13472"/>
    </source>
</evidence>
<dbReference type="InterPro" id="IPR053140">
    <property type="entry name" value="GDSL_Rv0518-like"/>
</dbReference>
<protein>
    <submittedName>
        <fullName evidence="3">Lysophospholipase L1-like esterase</fullName>
    </submittedName>
</protein>
<feature type="chain" id="PRO_5024971857" evidence="1">
    <location>
        <begin position="24"/>
        <end position="554"/>
    </location>
</feature>
<dbReference type="CDD" id="cd01830">
    <property type="entry name" value="XynE_like"/>
    <property type="match status" value="1"/>
</dbReference>
<dbReference type="Pfam" id="PF13472">
    <property type="entry name" value="Lipase_GDSL_2"/>
    <property type="match status" value="1"/>
</dbReference>
<evidence type="ECO:0000313" key="3">
    <source>
        <dbReference type="EMBL" id="RKQ87240.1"/>
    </source>
</evidence>
<keyword evidence="4" id="KW-1185">Reference proteome</keyword>
<accession>A0A660L6P9</accession>
<dbReference type="PANTHER" id="PTHR43784">
    <property type="entry name" value="GDSL-LIKE LIPASE/ACYLHYDROLASE, PUTATIVE (AFU_ORTHOLOGUE AFUA_2G00820)-RELATED"/>
    <property type="match status" value="1"/>
</dbReference>